<proteinExistence type="predicted"/>
<dbReference type="PANTHER" id="PTHR47926">
    <property type="entry name" value="PENTATRICOPEPTIDE REPEAT-CONTAINING PROTEIN"/>
    <property type="match status" value="1"/>
</dbReference>
<dbReference type="InterPro" id="IPR002885">
    <property type="entry name" value="PPR_rpt"/>
</dbReference>
<dbReference type="Gene3D" id="1.25.40.10">
    <property type="entry name" value="Tetratricopeptide repeat domain"/>
    <property type="match status" value="1"/>
</dbReference>
<keyword evidence="4" id="KW-1185">Reference proteome</keyword>
<dbReference type="Pfam" id="PF01535">
    <property type="entry name" value="PPR"/>
    <property type="match status" value="2"/>
</dbReference>
<organism evidence="3 4">
    <name type="scientific">Escallonia rubra</name>
    <dbReference type="NCBI Taxonomy" id="112253"/>
    <lineage>
        <taxon>Eukaryota</taxon>
        <taxon>Viridiplantae</taxon>
        <taxon>Streptophyta</taxon>
        <taxon>Embryophyta</taxon>
        <taxon>Tracheophyta</taxon>
        <taxon>Spermatophyta</taxon>
        <taxon>Magnoliopsida</taxon>
        <taxon>eudicotyledons</taxon>
        <taxon>Gunneridae</taxon>
        <taxon>Pentapetalae</taxon>
        <taxon>asterids</taxon>
        <taxon>campanulids</taxon>
        <taxon>Escalloniales</taxon>
        <taxon>Escalloniaceae</taxon>
        <taxon>Escallonia</taxon>
    </lineage>
</organism>
<evidence type="ECO:0000256" key="2">
    <source>
        <dbReference type="PROSITE-ProRule" id="PRU00708"/>
    </source>
</evidence>
<dbReference type="GO" id="GO:0003723">
    <property type="term" value="F:RNA binding"/>
    <property type="evidence" value="ECO:0007669"/>
    <property type="project" value="InterPro"/>
</dbReference>
<sequence length="90" mass="10167">MHAKLVKQALFSSLYLRNNLLNMYAKCSHLPDALKLFDEMTHKNVVSWTAVIVGFIQKGHPVEALSLCSDACTPPVNQAFVENYMKIMKL</sequence>
<gene>
    <name evidence="3" type="ORF">RJ640_010531</name>
</gene>
<feature type="repeat" description="PPR" evidence="2">
    <location>
        <begin position="13"/>
        <end position="47"/>
    </location>
</feature>
<dbReference type="GO" id="GO:0009451">
    <property type="term" value="P:RNA modification"/>
    <property type="evidence" value="ECO:0007669"/>
    <property type="project" value="InterPro"/>
</dbReference>
<dbReference type="InterPro" id="IPR011990">
    <property type="entry name" value="TPR-like_helical_dom_sf"/>
</dbReference>
<evidence type="ECO:0008006" key="5">
    <source>
        <dbReference type="Google" id="ProtNLM"/>
    </source>
</evidence>
<dbReference type="NCBIfam" id="TIGR00756">
    <property type="entry name" value="PPR"/>
    <property type="match status" value="1"/>
</dbReference>
<accession>A0AA88U446</accession>
<keyword evidence="1" id="KW-0677">Repeat</keyword>
<reference evidence="3" key="1">
    <citation type="submission" date="2022-12" db="EMBL/GenBank/DDBJ databases">
        <title>Draft genome assemblies for two species of Escallonia (Escalloniales).</title>
        <authorList>
            <person name="Chanderbali A."/>
            <person name="Dervinis C."/>
            <person name="Anghel I."/>
            <person name="Soltis D."/>
            <person name="Soltis P."/>
            <person name="Zapata F."/>
        </authorList>
    </citation>
    <scope>NUCLEOTIDE SEQUENCE</scope>
    <source>
        <strain evidence="3">UCBG92.1500</strain>
        <tissue evidence="3">Leaf</tissue>
    </source>
</reference>
<evidence type="ECO:0000313" key="4">
    <source>
        <dbReference type="Proteomes" id="UP001187471"/>
    </source>
</evidence>
<comment type="caution">
    <text evidence="3">The sequence shown here is derived from an EMBL/GenBank/DDBJ whole genome shotgun (WGS) entry which is preliminary data.</text>
</comment>
<evidence type="ECO:0000256" key="1">
    <source>
        <dbReference type="ARBA" id="ARBA00022737"/>
    </source>
</evidence>
<dbReference type="EMBL" id="JAVXUO010002974">
    <property type="protein sequence ID" value="KAK2967921.1"/>
    <property type="molecule type" value="Genomic_DNA"/>
</dbReference>
<evidence type="ECO:0000313" key="3">
    <source>
        <dbReference type="EMBL" id="KAK2967921.1"/>
    </source>
</evidence>
<dbReference type="InterPro" id="IPR046960">
    <property type="entry name" value="PPR_At4g14850-like_plant"/>
</dbReference>
<dbReference type="AlphaFoldDB" id="A0AA88U446"/>
<dbReference type="PROSITE" id="PS51375">
    <property type="entry name" value="PPR"/>
    <property type="match status" value="1"/>
</dbReference>
<dbReference type="Proteomes" id="UP001187471">
    <property type="component" value="Unassembled WGS sequence"/>
</dbReference>
<name>A0AA88U446_9ASTE</name>
<protein>
    <recommendedName>
        <fullName evidence="5">Pentatricopeptide repeat-containing protein</fullName>
    </recommendedName>
</protein>